<evidence type="ECO:0000313" key="2">
    <source>
        <dbReference type="Proteomes" id="UP000535182"/>
    </source>
</evidence>
<protein>
    <submittedName>
        <fullName evidence="1">Uncharacterized protein YbjT (DUF2867 family)</fullName>
    </submittedName>
</protein>
<gene>
    <name evidence="1" type="ORF">HDF14_004053</name>
</gene>
<evidence type="ECO:0000313" key="1">
    <source>
        <dbReference type="EMBL" id="MBB5330418.1"/>
    </source>
</evidence>
<dbReference type="InterPro" id="IPR036291">
    <property type="entry name" value="NAD(P)-bd_dom_sf"/>
</dbReference>
<accession>A0A9X0QHQ0</accession>
<keyword evidence="2" id="KW-1185">Reference proteome</keyword>
<dbReference type="RefSeq" id="WP_183979867.1">
    <property type="nucleotide sequence ID" value="NZ_JACHEB010000010.1"/>
</dbReference>
<proteinExistence type="predicted"/>
<dbReference type="EMBL" id="JACHEB010000010">
    <property type="protein sequence ID" value="MBB5330418.1"/>
    <property type="molecule type" value="Genomic_DNA"/>
</dbReference>
<organism evidence="1 2">
    <name type="scientific">Tunturiibacter gelidiferens</name>
    <dbReference type="NCBI Taxonomy" id="3069689"/>
    <lineage>
        <taxon>Bacteria</taxon>
        <taxon>Pseudomonadati</taxon>
        <taxon>Acidobacteriota</taxon>
        <taxon>Terriglobia</taxon>
        <taxon>Terriglobales</taxon>
        <taxon>Acidobacteriaceae</taxon>
        <taxon>Tunturiibacter</taxon>
    </lineage>
</organism>
<sequence length="90" mass="9832">MSPTASARRSAKSHAAQNHWIAERLLDRSGVPVTHLRPTLFSEWIMYMAGAIRDKKILPLAFGDARYAPAAGEDLGRVIAAILKDPAQHA</sequence>
<dbReference type="Gene3D" id="3.40.50.720">
    <property type="entry name" value="NAD(P)-binding Rossmann-like Domain"/>
    <property type="match status" value="1"/>
</dbReference>
<name>A0A9X0QHQ0_9BACT</name>
<dbReference type="Gene3D" id="3.90.25.10">
    <property type="entry name" value="UDP-galactose 4-epimerase, domain 1"/>
    <property type="match status" value="1"/>
</dbReference>
<dbReference type="Proteomes" id="UP000535182">
    <property type="component" value="Unassembled WGS sequence"/>
</dbReference>
<dbReference type="AlphaFoldDB" id="A0A9X0QHQ0"/>
<reference evidence="1 2" key="1">
    <citation type="submission" date="2020-08" db="EMBL/GenBank/DDBJ databases">
        <title>Genomic Encyclopedia of Type Strains, Phase IV (KMG-V): Genome sequencing to study the core and pangenomes of soil and plant-associated prokaryotes.</title>
        <authorList>
            <person name="Whitman W."/>
        </authorList>
    </citation>
    <scope>NUCLEOTIDE SEQUENCE [LARGE SCALE GENOMIC DNA]</scope>
    <source>
        <strain evidence="1 2">X5P2</strain>
    </source>
</reference>
<dbReference type="SUPFAM" id="SSF51735">
    <property type="entry name" value="NAD(P)-binding Rossmann-fold domains"/>
    <property type="match status" value="1"/>
</dbReference>
<comment type="caution">
    <text evidence="1">The sequence shown here is derived from an EMBL/GenBank/DDBJ whole genome shotgun (WGS) entry which is preliminary data.</text>
</comment>